<evidence type="ECO:0000313" key="2">
    <source>
        <dbReference type="Proteomes" id="UP000827872"/>
    </source>
</evidence>
<accession>A0ACB8G7H5</accession>
<protein>
    <submittedName>
        <fullName evidence="1">Uncharacterized protein</fullName>
    </submittedName>
</protein>
<reference evidence="1" key="1">
    <citation type="submission" date="2021-08" db="EMBL/GenBank/DDBJ databases">
        <title>The first chromosome-level gecko genome reveals the dynamic sex chromosomes of Neotropical dwarf geckos (Sphaerodactylidae: Sphaerodactylus).</title>
        <authorList>
            <person name="Pinto B.J."/>
            <person name="Keating S.E."/>
            <person name="Gamble T."/>
        </authorList>
    </citation>
    <scope>NUCLEOTIDE SEQUENCE</scope>
    <source>
        <strain evidence="1">TG3544</strain>
    </source>
</reference>
<name>A0ACB8G7H5_9SAUR</name>
<dbReference type="EMBL" id="CM037615">
    <property type="protein sequence ID" value="KAH8015102.1"/>
    <property type="molecule type" value="Genomic_DNA"/>
</dbReference>
<sequence length="117" mass="13489">MLCISCSSSSSDGTVNEAEGEAWQMDPNEPAKLQVAFHWFLPAVPHKVISTDYDNYSLVYSCLNFLWLFHMEDIWILSRTPQLHPETVEHLKDILQSYEIDTEPMRPTEQLNCPADM</sequence>
<evidence type="ECO:0000313" key="1">
    <source>
        <dbReference type="EMBL" id="KAH8015102.1"/>
    </source>
</evidence>
<comment type="caution">
    <text evidence="1">The sequence shown here is derived from an EMBL/GenBank/DDBJ whole genome shotgun (WGS) entry which is preliminary data.</text>
</comment>
<organism evidence="1 2">
    <name type="scientific">Sphaerodactylus townsendi</name>
    <dbReference type="NCBI Taxonomy" id="933632"/>
    <lineage>
        <taxon>Eukaryota</taxon>
        <taxon>Metazoa</taxon>
        <taxon>Chordata</taxon>
        <taxon>Craniata</taxon>
        <taxon>Vertebrata</taxon>
        <taxon>Euteleostomi</taxon>
        <taxon>Lepidosauria</taxon>
        <taxon>Squamata</taxon>
        <taxon>Bifurcata</taxon>
        <taxon>Gekkota</taxon>
        <taxon>Sphaerodactylidae</taxon>
        <taxon>Sphaerodactylus</taxon>
    </lineage>
</organism>
<dbReference type="Proteomes" id="UP000827872">
    <property type="component" value="Linkage Group LG02"/>
</dbReference>
<proteinExistence type="predicted"/>
<keyword evidence="2" id="KW-1185">Reference proteome</keyword>
<gene>
    <name evidence="1" type="ORF">K3G42_033241</name>
</gene>